<dbReference type="InterPro" id="IPR039425">
    <property type="entry name" value="RNA_pol_sigma-70-like"/>
</dbReference>
<name>A0A5C5V5Z0_9BACT</name>
<evidence type="ECO:0000256" key="1">
    <source>
        <dbReference type="ARBA" id="ARBA00010641"/>
    </source>
</evidence>
<keyword evidence="3" id="KW-0731">Sigma factor</keyword>
<dbReference type="GO" id="GO:0006352">
    <property type="term" value="P:DNA-templated transcription initiation"/>
    <property type="evidence" value="ECO:0007669"/>
    <property type="project" value="InterPro"/>
</dbReference>
<dbReference type="RefSeq" id="WP_146433168.1">
    <property type="nucleotide sequence ID" value="NZ_SJPF01000003.1"/>
</dbReference>
<keyword evidence="2" id="KW-0805">Transcription regulation</keyword>
<evidence type="ECO:0000256" key="2">
    <source>
        <dbReference type="ARBA" id="ARBA00023015"/>
    </source>
</evidence>
<dbReference type="Proteomes" id="UP000318878">
    <property type="component" value="Unassembled WGS sequence"/>
</dbReference>
<evidence type="ECO:0000313" key="9">
    <source>
        <dbReference type="Proteomes" id="UP000318878"/>
    </source>
</evidence>
<dbReference type="EMBL" id="SJPF01000003">
    <property type="protein sequence ID" value="TWT33363.1"/>
    <property type="molecule type" value="Genomic_DNA"/>
</dbReference>
<feature type="domain" description="RNA polymerase sigma factor 70 region 4 type 2" evidence="7">
    <location>
        <begin position="132"/>
        <end position="182"/>
    </location>
</feature>
<keyword evidence="5" id="KW-0804">Transcription</keyword>
<accession>A0A5C5V5Z0</accession>
<feature type="domain" description="RNA polymerase sigma-70 region 2" evidence="6">
    <location>
        <begin position="29"/>
        <end position="96"/>
    </location>
</feature>
<dbReference type="Pfam" id="PF08281">
    <property type="entry name" value="Sigma70_r4_2"/>
    <property type="match status" value="1"/>
</dbReference>
<dbReference type="InterPro" id="IPR013249">
    <property type="entry name" value="RNA_pol_sigma70_r4_t2"/>
</dbReference>
<evidence type="ECO:0000313" key="8">
    <source>
        <dbReference type="EMBL" id="TWT33363.1"/>
    </source>
</evidence>
<dbReference type="InterPro" id="IPR014284">
    <property type="entry name" value="RNA_pol_sigma-70_dom"/>
</dbReference>
<dbReference type="InterPro" id="IPR007627">
    <property type="entry name" value="RNA_pol_sigma70_r2"/>
</dbReference>
<keyword evidence="4" id="KW-0238">DNA-binding</keyword>
<dbReference type="GO" id="GO:0003677">
    <property type="term" value="F:DNA binding"/>
    <property type="evidence" value="ECO:0007669"/>
    <property type="project" value="UniProtKB-KW"/>
</dbReference>
<dbReference type="InterPro" id="IPR013324">
    <property type="entry name" value="RNA_pol_sigma_r3/r4-like"/>
</dbReference>
<comment type="caution">
    <text evidence="8">The sequence shown here is derived from an EMBL/GenBank/DDBJ whole genome shotgun (WGS) entry which is preliminary data.</text>
</comment>
<sequence>MTTTPDRPPTDGELLTAVLSGQREKFAEIVRRYQTPLLRLAMSRLGRQQEAEDAVQQTFLNAFRWLDTYDSRYSFRTWLWTILINNCNRLHQKSARRAEHEWGDPPLIASQADETAADPLAAMILAERRKHVRQLLSDLTPSQAEAVRLRFFGQMKFQEIADSLGCSLPAAKARVRKGMIRLTELLTAAAIDAGPAGEPTHE</sequence>
<evidence type="ECO:0000256" key="4">
    <source>
        <dbReference type="ARBA" id="ARBA00023125"/>
    </source>
</evidence>
<dbReference type="SUPFAM" id="SSF88946">
    <property type="entry name" value="Sigma2 domain of RNA polymerase sigma factors"/>
    <property type="match status" value="1"/>
</dbReference>
<dbReference type="Gene3D" id="1.10.10.10">
    <property type="entry name" value="Winged helix-like DNA-binding domain superfamily/Winged helix DNA-binding domain"/>
    <property type="match status" value="1"/>
</dbReference>
<dbReference type="AlphaFoldDB" id="A0A5C5V5Z0"/>
<dbReference type="PANTHER" id="PTHR43133">
    <property type="entry name" value="RNA POLYMERASE ECF-TYPE SIGMA FACTO"/>
    <property type="match status" value="1"/>
</dbReference>
<evidence type="ECO:0000256" key="3">
    <source>
        <dbReference type="ARBA" id="ARBA00023082"/>
    </source>
</evidence>
<comment type="similarity">
    <text evidence="1">Belongs to the sigma-70 factor family. ECF subfamily.</text>
</comment>
<evidence type="ECO:0000256" key="5">
    <source>
        <dbReference type="ARBA" id="ARBA00023163"/>
    </source>
</evidence>
<dbReference type="PANTHER" id="PTHR43133:SF8">
    <property type="entry name" value="RNA POLYMERASE SIGMA FACTOR HI_1459-RELATED"/>
    <property type="match status" value="1"/>
</dbReference>
<reference evidence="8 9" key="1">
    <citation type="submission" date="2019-02" db="EMBL/GenBank/DDBJ databases">
        <title>Deep-cultivation of Planctomycetes and their phenomic and genomic characterization uncovers novel biology.</title>
        <authorList>
            <person name="Wiegand S."/>
            <person name="Jogler M."/>
            <person name="Boedeker C."/>
            <person name="Pinto D."/>
            <person name="Vollmers J."/>
            <person name="Rivas-Marin E."/>
            <person name="Kohn T."/>
            <person name="Peeters S.H."/>
            <person name="Heuer A."/>
            <person name="Rast P."/>
            <person name="Oberbeckmann S."/>
            <person name="Bunk B."/>
            <person name="Jeske O."/>
            <person name="Meyerdierks A."/>
            <person name="Storesund J.E."/>
            <person name="Kallscheuer N."/>
            <person name="Luecker S."/>
            <person name="Lage O.M."/>
            <person name="Pohl T."/>
            <person name="Merkel B.J."/>
            <person name="Hornburger P."/>
            <person name="Mueller R.-W."/>
            <person name="Bruemmer F."/>
            <person name="Labrenz M."/>
            <person name="Spormann A.M."/>
            <person name="Op Den Camp H."/>
            <person name="Overmann J."/>
            <person name="Amann R."/>
            <person name="Jetten M.S.M."/>
            <person name="Mascher T."/>
            <person name="Medema M.H."/>
            <person name="Devos D.P."/>
            <person name="Kaster A.-K."/>
            <person name="Ovreas L."/>
            <person name="Rohde M."/>
            <person name="Galperin M.Y."/>
            <person name="Jogler C."/>
        </authorList>
    </citation>
    <scope>NUCLEOTIDE SEQUENCE [LARGE SCALE GENOMIC DNA]</scope>
    <source>
        <strain evidence="8 9">Enr8</strain>
    </source>
</reference>
<evidence type="ECO:0000259" key="7">
    <source>
        <dbReference type="Pfam" id="PF08281"/>
    </source>
</evidence>
<dbReference type="InterPro" id="IPR013325">
    <property type="entry name" value="RNA_pol_sigma_r2"/>
</dbReference>
<organism evidence="8 9">
    <name type="scientific">Blastopirellula retiformator</name>
    <dbReference type="NCBI Taxonomy" id="2527970"/>
    <lineage>
        <taxon>Bacteria</taxon>
        <taxon>Pseudomonadati</taxon>
        <taxon>Planctomycetota</taxon>
        <taxon>Planctomycetia</taxon>
        <taxon>Pirellulales</taxon>
        <taxon>Pirellulaceae</taxon>
        <taxon>Blastopirellula</taxon>
    </lineage>
</organism>
<gene>
    <name evidence="8" type="primary">sigW_6</name>
    <name evidence="8" type="ORF">Enr8_31900</name>
</gene>
<dbReference type="SUPFAM" id="SSF88659">
    <property type="entry name" value="Sigma3 and sigma4 domains of RNA polymerase sigma factors"/>
    <property type="match status" value="1"/>
</dbReference>
<dbReference type="GO" id="GO:0016987">
    <property type="term" value="F:sigma factor activity"/>
    <property type="evidence" value="ECO:0007669"/>
    <property type="project" value="UniProtKB-KW"/>
</dbReference>
<dbReference type="Gene3D" id="1.10.1740.10">
    <property type="match status" value="1"/>
</dbReference>
<keyword evidence="9" id="KW-1185">Reference proteome</keyword>
<evidence type="ECO:0000259" key="6">
    <source>
        <dbReference type="Pfam" id="PF04542"/>
    </source>
</evidence>
<dbReference type="InterPro" id="IPR036388">
    <property type="entry name" value="WH-like_DNA-bd_sf"/>
</dbReference>
<dbReference type="NCBIfam" id="TIGR02937">
    <property type="entry name" value="sigma70-ECF"/>
    <property type="match status" value="1"/>
</dbReference>
<proteinExistence type="inferred from homology"/>
<dbReference type="Pfam" id="PF04542">
    <property type="entry name" value="Sigma70_r2"/>
    <property type="match status" value="1"/>
</dbReference>
<dbReference type="OrthoDB" id="9785675at2"/>
<protein>
    <submittedName>
        <fullName evidence="8">ECF RNA polymerase sigma factor SigW</fullName>
    </submittedName>
</protein>